<dbReference type="KEGG" id="obg:Verru16b_02702"/>
<dbReference type="InterPro" id="IPR036061">
    <property type="entry name" value="CheW-like_dom_sf"/>
</dbReference>
<reference evidence="11 12" key="1">
    <citation type="submission" date="2016-06" db="EMBL/GenBank/DDBJ databases">
        <title>Three novel species with peptidoglycan cell walls form the new genus Lacunisphaera gen. nov. in the family Opitutaceae of the verrucomicrobial subdivision 4.</title>
        <authorList>
            <person name="Rast P."/>
            <person name="Gloeckner I."/>
            <person name="Jogler M."/>
            <person name="Boedeker C."/>
            <person name="Jeske O."/>
            <person name="Wiegand S."/>
            <person name="Reinhardt R."/>
            <person name="Schumann P."/>
            <person name="Rohde M."/>
            <person name="Spring S."/>
            <person name="Gloeckner F.O."/>
            <person name="Jogler C."/>
        </authorList>
    </citation>
    <scope>NUCLEOTIDE SEQUENCE [LARGE SCALE GENOMIC DNA]</scope>
    <source>
        <strain evidence="11 12">IG16b</strain>
    </source>
</reference>
<dbReference type="PROSITE" id="PS50894">
    <property type="entry name" value="HPT"/>
    <property type="match status" value="1"/>
</dbReference>
<dbReference type="PATRIC" id="fig|1838286.3.peg.2716"/>
<dbReference type="Gene3D" id="1.20.120.160">
    <property type="entry name" value="HPT domain"/>
    <property type="match status" value="1"/>
</dbReference>
<dbReference type="Gene3D" id="2.40.50.180">
    <property type="entry name" value="CheA-289, Domain 4"/>
    <property type="match status" value="1"/>
</dbReference>
<dbReference type="CDD" id="cd16916">
    <property type="entry name" value="HATPase_CheA-like"/>
    <property type="match status" value="1"/>
</dbReference>
<gene>
    <name evidence="11" type="primary">cheA_2</name>
    <name evidence="11" type="ORF">Verru16b_02702</name>
</gene>
<feature type="domain" description="CheW-like" evidence="9">
    <location>
        <begin position="645"/>
        <end position="778"/>
    </location>
</feature>
<proteinExistence type="predicted"/>
<dbReference type="InterPro" id="IPR005467">
    <property type="entry name" value="His_kinase_dom"/>
</dbReference>
<sequence>MNNDLQQQFVRDMLTESYEGLDRYEQVILELEQGAAPGDRLNEIFRAIHTLKGTAGCLGFGRIQKIAHVGEGLLDHLRAGRLQINPAISSSLLRLSDALREILQSIDTTGVESTTDHEALTQTLQDLRDGKAAALPPIPAATPVPSPLPPPAPVAASETAATPNATWGLFDDEPAAATPAAPAADAANWGLFDDAAAPAAAAPADLPSADLPSPSAAPREARAASGPAAAGSTVRVDITLLDKLMNLVGELVLARNQLGQVSLSRQHRPEQVGEISQRINLITGELQENMMKTRMQPIETVWGKFPRIVRDIAQELGKQIRLDTFGADTELDRTIIEAIRDPLTHIVRNAVDHGLESPAVRTAAGKSPEGSLIMRAFHEGGQVIIEIIDDGAGVNIARVKAKALEKNLLTPEQAARLSDRDAVNLIFAPGFSTAETVTNISGRGVGMDVVRTNIEKIGGSVDVHSTPGQGTTLKIKIPLTLAIIPALLVEVARQRYAIPQVNLLELVRLEGAAARAALEHVYDSPVFRLRGQLMPLVFLDRELKLPAGPLDQAPSDLQIVVLQADGRRFGLVVSEVCDTQEIVVKPLSRQLKGLPMFAGATILGDGCVALILDVLGLANHARITGEQPTTAVADPALAAAGAGLMTRLLLFSVPGRDHLALPLDKTARLEEFAASKLERSGTREAVQYRDGILPLVRLDRVLPGARAVTAQARLPVIVYQQGPGKTVGLVVHEIRDIVEDRIQLQEGTAAPGISGSAIIQGTITDLVDVPAILRAADRAA</sequence>
<dbReference type="Pfam" id="PF02895">
    <property type="entry name" value="H-kinase_dim"/>
    <property type="match status" value="1"/>
</dbReference>
<dbReference type="Proteomes" id="UP000095228">
    <property type="component" value="Chromosome"/>
</dbReference>
<feature type="compositionally biased region" description="Pro residues" evidence="7">
    <location>
        <begin position="136"/>
        <end position="153"/>
    </location>
</feature>
<feature type="region of interest" description="Disordered" evidence="7">
    <location>
        <begin position="203"/>
        <end position="229"/>
    </location>
</feature>
<dbReference type="InterPro" id="IPR003594">
    <property type="entry name" value="HATPase_dom"/>
</dbReference>
<dbReference type="AlphaFoldDB" id="A0A1D8AXK4"/>
<dbReference type="CDD" id="cd00088">
    <property type="entry name" value="HPT"/>
    <property type="match status" value="1"/>
</dbReference>
<keyword evidence="12" id="KW-1185">Reference proteome</keyword>
<keyword evidence="5" id="KW-0418">Kinase</keyword>
<evidence type="ECO:0000259" key="10">
    <source>
        <dbReference type="PROSITE" id="PS50894"/>
    </source>
</evidence>
<dbReference type="EC" id="2.7.13.3" evidence="2"/>
<dbReference type="InterPro" id="IPR036641">
    <property type="entry name" value="HPT_dom_sf"/>
</dbReference>
<dbReference type="GO" id="GO:0005737">
    <property type="term" value="C:cytoplasm"/>
    <property type="evidence" value="ECO:0007669"/>
    <property type="project" value="InterPro"/>
</dbReference>
<dbReference type="Gene3D" id="3.30.565.10">
    <property type="entry name" value="Histidine kinase-like ATPase, C-terminal domain"/>
    <property type="match status" value="1"/>
</dbReference>
<evidence type="ECO:0000256" key="6">
    <source>
        <dbReference type="PROSITE-ProRule" id="PRU00110"/>
    </source>
</evidence>
<keyword evidence="3 6" id="KW-0597">Phosphoprotein</keyword>
<comment type="catalytic activity">
    <reaction evidence="1">
        <text>ATP + protein L-histidine = ADP + protein N-phospho-L-histidine.</text>
        <dbReference type="EC" id="2.7.13.3"/>
    </reaction>
</comment>
<dbReference type="SUPFAM" id="SSF55874">
    <property type="entry name" value="ATPase domain of HSP90 chaperone/DNA topoisomerase II/histidine kinase"/>
    <property type="match status" value="1"/>
</dbReference>
<dbReference type="InterPro" id="IPR002545">
    <property type="entry name" value="CheW-lke_dom"/>
</dbReference>
<dbReference type="SUPFAM" id="SSF47384">
    <property type="entry name" value="Homodimeric domain of signal transducing histidine kinase"/>
    <property type="match status" value="1"/>
</dbReference>
<dbReference type="SMART" id="SM00260">
    <property type="entry name" value="CheW"/>
    <property type="match status" value="2"/>
</dbReference>
<dbReference type="InterPro" id="IPR004358">
    <property type="entry name" value="Sig_transdc_His_kin-like_C"/>
</dbReference>
<dbReference type="PANTHER" id="PTHR43395">
    <property type="entry name" value="SENSOR HISTIDINE KINASE CHEA"/>
    <property type="match status" value="1"/>
</dbReference>
<evidence type="ECO:0000259" key="8">
    <source>
        <dbReference type="PROSITE" id="PS50109"/>
    </source>
</evidence>
<dbReference type="EMBL" id="CP016094">
    <property type="protein sequence ID" value="AOS45618.1"/>
    <property type="molecule type" value="Genomic_DNA"/>
</dbReference>
<dbReference type="RefSeq" id="WP_069962745.1">
    <property type="nucleotide sequence ID" value="NZ_CP016094.1"/>
</dbReference>
<dbReference type="InterPro" id="IPR036890">
    <property type="entry name" value="HATPase_C_sf"/>
</dbReference>
<dbReference type="STRING" id="1838286.Verru16b_02702"/>
<feature type="domain" description="HPt" evidence="10">
    <location>
        <begin position="2"/>
        <end position="106"/>
    </location>
</feature>
<dbReference type="Pfam" id="PF02518">
    <property type="entry name" value="HATPase_c"/>
    <property type="match status" value="1"/>
</dbReference>
<feature type="domain" description="CheW-like" evidence="9">
    <location>
        <begin position="483"/>
        <end position="623"/>
    </location>
</feature>
<dbReference type="InterPro" id="IPR051315">
    <property type="entry name" value="Bact_Chemotaxis_CheA"/>
</dbReference>
<dbReference type="Gene3D" id="1.10.287.560">
    <property type="entry name" value="Histidine kinase CheA-like, homodimeric domain"/>
    <property type="match status" value="1"/>
</dbReference>
<evidence type="ECO:0000256" key="5">
    <source>
        <dbReference type="ARBA" id="ARBA00022777"/>
    </source>
</evidence>
<dbReference type="Gene3D" id="2.30.30.40">
    <property type="entry name" value="SH3 Domains"/>
    <property type="match status" value="1"/>
</dbReference>
<dbReference type="SUPFAM" id="SSF50341">
    <property type="entry name" value="CheW-like"/>
    <property type="match status" value="2"/>
</dbReference>
<dbReference type="SMART" id="SM01231">
    <property type="entry name" value="H-kinase_dim"/>
    <property type="match status" value="1"/>
</dbReference>
<name>A0A1D8AXK4_9BACT</name>
<keyword evidence="4 11" id="KW-0808">Transferase</keyword>
<dbReference type="GO" id="GO:0006935">
    <property type="term" value="P:chemotaxis"/>
    <property type="evidence" value="ECO:0007669"/>
    <property type="project" value="InterPro"/>
</dbReference>
<protein>
    <recommendedName>
        <fullName evidence="2">histidine kinase</fullName>
        <ecNumber evidence="2">2.7.13.3</ecNumber>
    </recommendedName>
</protein>
<dbReference type="CDD" id="cd00731">
    <property type="entry name" value="CheA_reg"/>
    <property type="match status" value="1"/>
</dbReference>
<accession>A0A1D8AXK4</accession>
<feature type="modified residue" description="Phosphohistidine" evidence="6">
    <location>
        <position position="49"/>
    </location>
</feature>
<dbReference type="GO" id="GO:0000155">
    <property type="term" value="F:phosphorelay sensor kinase activity"/>
    <property type="evidence" value="ECO:0007669"/>
    <property type="project" value="InterPro"/>
</dbReference>
<evidence type="ECO:0000313" key="12">
    <source>
        <dbReference type="Proteomes" id="UP000095228"/>
    </source>
</evidence>
<dbReference type="InterPro" id="IPR004105">
    <property type="entry name" value="CheA-like_dim"/>
</dbReference>
<dbReference type="SUPFAM" id="SSF47226">
    <property type="entry name" value="Histidine-containing phosphotransfer domain, HPT domain"/>
    <property type="match status" value="1"/>
</dbReference>
<dbReference type="SMART" id="SM00073">
    <property type="entry name" value="HPT"/>
    <property type="match status" value="1"/>
</dbReference>
<dbReference type="Pfam" id="PF01584">
    <property type="entry name" value="CheW"/>
    <property type="match status" value="2"/>
</dbReference>
<dbReference type="PRINTS" id="PR00344">
    <property type="entry name" value="BCTRLSENSOR"/>
</dbReference>
<dbReference type="InterPro" id="IPR036097">
    <property type="entry name" value="HisK_dim/P_sf"/>
</dbReference>
<dbReference type="PROSITE" id="PS50109">
    <property type="entry name" value="HIS_KIN"/>
    <property type="match status" value="1"/>
</dbReference>
<evidence type="ECO:0000256" key="3">
    <source>
        <dbReference type="ARBA" id="ARBA00022553"/>
    </source>
</evidence>
<evidence type="ECO:0000313" key="11">
    <source>
        <dbReference type="EMBL" id="AOS45618.1"/>
    </source>
</evidence>
<feature type="region of interest" description="Disordered" evidence="7">
    <location>
        <begin position="134"/>
        <end position="159"/>
    </location>
</feature>
<dbReference type="OrthoDB" id="9803176at2"/>
<dbReference type="InterPro" id="IPR037006">
    <property type="entry name" value="CheA-like_homodim_sf"/>
</dbReference>
<dbReference type="FunFam" id="3.30.565.10:FF:000016">
    <property type="entry name" value="Chemotaxis protein CheA, putative"/>
    <property type="match status" value="1"/>
</dbReference>
<evidence type="ECO:0000256" key="1">
    <source>
        <dbReference type="ARBA" id="ARBA00000085"/>
    </source>
</evidence>
<dbReference type="PANTHER" id="PTHR43395:SF1">
    <property type="entry name" value="CHEMOTAXIS PROTEIN CHEA"/>
    <property type="match status" value="1"/>
</dbReference>
<evidence type="ECO:0000256" key="7">
    <source>
        <dbReference type="SAM" id="MobiDB-lite"/>
    </source>
</evidence>
<organism evidence="11 12">
    <name type="scientific">Lacunisphaera limnophila</name>
    <dbReference type="NCBI Taxonomy" id="1838286"/>
    <lineage>
        <taxon>Bacteria</taxon>
        <taxon>Pseudomonadati</taxon>
        <taxon>Verrucomicrobiota</taxon>
        <taxon>Opitutia</taxon>
        <taxon>Opitutales</taxon>
        <taxon>Opitutaceae</taxon>
        <taxon>Lacunisphaera</taxon>
    </lineage>
</organism>
<dbReference type="Pfam" id="PF01627">
    <property type="entry name" value="Hpt"/>
    <property type="match status" value="1"/>
</dbReference>
<evidence type="ECO:0000256" key="4">
    <source>
        <dbReference type="ARBA" id="ARBA00022679"/>
    </source>
</evidence>
<evidence type="ECO:0000256" key="2">
    <source>
        <dbReference type="ARBA" id="ARBA00012438"/>
    </source>
</evidence>
<dbReference type="InterPro" id="IPR008207">
    <property type="entry name" value="Sig_transdc_His_kin_Hpt_dom"/>
</dbReference>
<evidence type="ECO:0000259" key="9">
    <source>
        <dbReference type="PROSITE" id="PS50851"/>
    </source>
</evidence>
<dbReference type="PROSITE" id="PS50851">
    <property type="entry name" value="CHEW"/>
    <property type="match status" value="2"/>
</dbReference>
<feature type="domain" description="Histidine kinase" evidence="8">
    <location>
        <begin position="239"/>
        <end position="481"/>
    </location>
</feature>
<dbReference type="SMART" id="SM00387">
    <property type="entry name" value="HATPase_c"/>
    <property type="match status" value="1"/>
</dbReference>